<dbReference type="InterPro" id="IPR001584">
    <property type="entry name" value="Integrase_cat-core"/>
</dbReference>
<evidence type="ECO:0000313" key="3">
    <source>
        <dbReference type="Proteomes" id="UP000185841"/>
    </source>
</evidence>
<name>A0A1N6NBS3_AQUAC</name>
<dbReference type="PANTHER" id="PTHR35004">
    <property type="entry name" value="TRANSPOSASE RV3428C-RELATED"/>
    <property type="match status" value="1"/>
</dbReference>
<dbReference type="Gene3D" id="3.30.420.10">
    <property type="entry name" value="Ribonuclease H-like superfamily/Ribonuclease H"/>
    <property type="match status" value="1"/>
</dbReference>
<dbReference type="Proteomes" id="UP000185841">
    <property type="component" value="Unassembled WGS sequence"/>
</dbReference>
<protein>
    <submittedName>
        <fullName evidence="2">Integrase core domain-containing protein</fullName>
    </submittedName>
</protein>
<feature type="domain" description="Integrase catalytic" evidence="1">
    <location>
        <begin position="150"/>
        <end position="352"/>
    </location>
</feature>
<dbReference type="PANTHER" id="PTHR35004:SF7">
    <property type="entry name" value="INTEGRASE PROTEIN"/>
    <property type="match status" value="1"/>
</dbReference>
<dbReference type="EMBL" id="FTMP01000001">
    <property type="protein sequence ID" value="SIP89528.1"/>
    <property type="molecule type" value="Genomic_DNA"/>
</dbReference>
<sequence>MSAVITQRLVDLARALQREGKGRRTALCQAAAQELGLSLATIYRKLEEVSVATTTRKRRSDAGSSDLTREEALTISAALMESARHNEKRLYSLGDAVDALRASGMIRAEAVDKGTGELRPMSLSAIGRALRSYKLHPDQLLAPAPVTELASLHPNHVWQIDASLCVLYYLKHGTDPRANGLQVMDHDQFYKNKPKNLARIAADRVWSYEITSHSAGWIYLEYVMGAESGENLCSVLINAMQERGGADVMHGRPEILMMDPGSANTSAMARNLCRSLGIQMIVHAPGAARVTGQVENARNIIERKFEAGLRFQPVADLAELNALAKRWREWFNATAIHSRHGKSRTAAWLTIRQEQLVKVPSVEICRQLAVAEPESRKVNTKLRVSFQGNEYDVSMVPNVMVGDRLMLTRNPWASDAAQVVATDAAGHEVFYVVPEVKRNEMGFEINAPVIGQAFKRQADTPAQTARKEAAKLAMGAETQEEVDAARKAKQIPFGGQLQPYKQMDEAELPTFMPRRGTQHDLVVPTIELPPMSHVAAAKALRGKVKNWSADSLAWLKTNYPDGVPEAELDTIAATLNKPARPGLRVVGGE</sequence>
<evidence type="ECO:0000259" key="1">
    <source>
        <dbReference type="PROSITE" id="PS50994"/>
    </source>
</evidence>
<accession>A0A1N6NBS3</accession>
<dbReference type="InterPro" id="IPR036397">
    <property type="entry name" value="RNaseH_sf"/>
</dbReference>
<dbReference type="GO" id="GO:0003676">
    <property type="term" value="F:nucleic acid binding"/>
    <property type="evidence" value="ECO:0007669"/>
    <property type="project" value="InterPro"/>
</dbReference>
<dbReference type="RefSeq" id="WP_076423528.1">
    <property type="nucleotide sequence ID" value="NZ_FTMP01000001.1"/>
</dbReference>
<dbReference type="PROSITE" id="PS50994">
    <property type="entry name" value="INTEGRASE"/>
    <property type="match status" value="1"/>
</dbReference>
<proteinExistence type="predicted"/>
<dbReference type="GO" id="GO:0015074">
    <property type="term" value="P:DNA integration"/>
    <property type="evidence" value="ECO:0007669"/>
    <property type="project" value="InterPro"/>
</dbReference>
<gene>
    <name evidence="2" type="ORF">SAMN05878282_101200</name>
</gene>
<dbReference type="InterPro" id="IPR012337">
    <property type="entry name" value="RNaseH-like_sf"/>
</dbReference>
<organism evidence="2 3">
    <name type="scientific">Aquipseudomonas alcaligenes</name>
    <name type="common">Pseudomonas alcaligenes</name>
    <dbReference type="NCBI Taxonomy" id="43263"/>
    <lineage>
        <taxon>Bacteria</taxon>
        <taxon>Pseudomonadati</taxon>
        <taxon>Pseudomonadota</taxon>
        <taxon>Gammaproteobacteria</taxon>
        <taxon>Pseudomonadales</taxon>
        <taxon>Pseudomonadaceae</taxon>
        <taxon>Aquipseudomonas</taxon>
    </lineage>
</organism>
<reference evidence="2 3" key="1">
    <citation type="submission" date="2017-01" db="EMBL/GenBank/DDBJ databases">
        <authorList>
            <person name="Mah S.A."/>
            <person name="Swanson W.J."/>
            <person name="Moy G.W."/>
            <person name="Vacquier V.D."/>
        </authorList>
    </citation>
    <scope>NUCLEOTIDE SEQUENCE [LARGE SCALE GENOMIC DNA]</scope>
    <source>
        <strain evidence="2 3">RU36E</strain>
    </source>
</reference>
<evidence type="ECO:0000313" key="2">
    <source>
        <dbReference type="EMBL" id="SIP89528.1"/>
    </source>
</evidence>
<dbReference type="AlphaFoldDB" id="A0A1N6NBS3"/>
<dbReference type="SUPFAM" id="SSF53098">
    <property type="entry name" value="Ribonuclease H-like"/>
    <property type="match status" value="1"/>
</dbReference>